<evidence type="ECO:0000313" key="2">
    <source>
        <dbReference type="EMBL" id="TMS32547.1"/>
    </source>
</evidence>
<feature type="transmembrane region" description="Helical" evidence="1">
    <location>
        <begin position="7"/>
        <end position="29"/>
    </location>
</feature>
<keyword evidence="1" id="KW-0472">Membrane</keyword>
<organism evidence="2 3">
    <name type="scientific">Steinernema carpocapsae</name>
    <name type="common">Entomopathogenic nematode</name>
    <dbReference type="NCBI Taxonomy" id="34508"/>
    <lineage>
        <taxon>Eukaryota</taxon>
        <taxon>Metazoa</taxon>
        <taxon>Ecdysozoa</taxon>
        <taxon>Nematoda</taxon>
        <taxon>Chromadorea</taxon>
        <taxon>Rhabditida</taxon>
        <taxon>Tylenchina</taxon>
        <taxon>Panagrolaimomorpha</taxon>
        <taxon>Strongyloidoidea</taxon>
        <taxon>Steinernematidae</taxon>
        <taxon>Steinernema</taxon>
    </lineage>
</organism>
<keyword evidence="1" id="KW-0812">Transmembrane</keyword>
<accession>A0A4U8UK69</accession>
<name>A0A4U8UK69_STECR</name>
<dbReference type="EMBL" id="CM016762">
    <property type="protein sequence ID" value="TMS32547.1"/>
    <property type="molecule type" value="Genomic_DNA"/>
</dbReference>
<keyword evidence="3" id="KW-1185">Reference proteome</keyword>
<sequence>MGFIFEICVLIVAWIMMVLFLGTYCVLHYDLDYKIANWIRGLRCCRSGAVAPQPAVETIEMGEIQSGGNPA</sequence>
<dbReference type="Proteomes" id="UP000298663">
    <property type="component" value="Chromosome X"/>
</dbReference>
<dbReference type="AlphaFoldDB" id="A0A4U8UK69"/>
<reference evidence="2 3" key="2">
    <citation type="journal article" date="2019" name="G3 (Bethesda)">
        <title>Hybrid Assembly of the Genome of the Entomopathogenic Nematode Steinernema carpocapsae Identifies the X-Chromosome.</title>
        <authorList>
            <person name="Serra L."/>
            <person name="Macchietto M."/>
            <person name="Macias-Munoz A."/>
            <person name="McGill C.J."/>
            <person name="Rodriguez I.M."/>
            <person name="Rodriguez B."/>
            <person name="Murad R."/>
            <person name="Mortazavi A."/>
        </authorList>
    </citation>
    <scope>NUCLEOTIDE SEQUENCE [LARGE SCALE GENOMIC DNA]</scope>
    <source>
        <strain evidence="2 3">ALL</strain>
    </source>
</reference>
<proteinExistence type="predicted"/>
<reference evidence="2 3" key="1">
    <citation type="journal article" date="2015" name="Genome Biol.">
        <title>Comparative genomics of Steinernema reveals deeply conserved gene regulatory networks.</title>
        <authorList>
            <person name="Dillman A.R."/>
            <person name="Macchietto M."/>
            <person name="Porter C.F."/>
            <person name="Rogers A."/>
            <person name="Williams B."/>
            <person name="Antoshechkin I."/>
            <person name="Lee M.M."/>
            <person name="Goodwin Z."/>
            <person name="Lu X."/>
            <person name="Lewis E.E."/>
            <person name="Goodrich-Blair H."/>
            <person name="Stock S.P."/>
            <person name="Adams B.J."/>
            <person name="Sternberg P.W."/>
            <person name="Mortazavi A."/>
        </authorList>
    </citation>
    <scope>NUCLEOTIDE SEQUENCE [LARGE SCALE GENOMIC DNA]</scope>
    <source>
        <strain evidence="2 3">ALL</strain>
    </source>
</reference>
<gene>
    <name evidence="2" type="ORF">L596_000372</name>
</gene>
<evidence type="ECO:0000313" key="3">
    <source>
        <dbReference type="Proteomes" id="UP000298663"/>
    </source>
</evidence>
<dbReference type="EMBL" id="AZBU02000001">
    <property type="protein sequence ID" value="TMS32547.1"/>
    <property type="molecule type" value="Genomic_DNA"/>
</dbReference>
<comment type="caution">
    <text evidence="2">The sequence shown here is derived from an EMBL/GenBank/DDBJ whole genome shotgun (WGS) entry which is preliminary data.</text>
</comment>
<keyword evidence="1" id="KW-1133">Transmembrane helix</keyword>
<protein>
    <submittedName>
        <fullName evidence="2">Uncharacterized protein</fullName>
    </submittedName>
</protein>
<evidence type="ECO:0000256" key="1">
    <source>
        <dbReference type="SAM" id="Phobius"/>
    </source>
</evidence>